<evidence type="ECO:0000256" key="7">
    <source>
        <dbReference type="ARBA" id="ARBA00042722"/>
    </source>
</evidence>
<evidence type="ECO:0000256" key="1">
    <source>
        <dbReference type="ARBA" id="ARBA00010702"/>
    </source>
</evidence>
<evidence type="ECO:0000313" key="15">
    <source>
        <dbReference type="Proteomes" id="UP000663870"/>
    </source>
</evidence>
<dbReference type="GO" id="GO:0046872">
    <property type="term" value="F:metal ion binding"/>
    <property type="evidence" value="ECO:0007669"/>
    <property type="project" value="UniProtKB-KW"/>
</dbReference>
<evidence type="ECO:0000256" key="9">
    <source>
        <dbReference type="ARBA" id="ARBA00043187"/>
    </source>
</evidence>
<evidence type="ECO:0000313" key="14">
    <source>
        <dbReference type="EMBL" id="CAF1447557.1"/>
    </source>
</evidence>
<keyword evidence="3" id="KW-0378">Hydrolase</keyword>
<gene>
    <name evidence="14" type="ORF">JXQ802_LOCUS37386</name>
    <name evidence="13" type="ORF">PYM288_LOCUS24003</name>
</gene>
<dbReference type="EC" id="3.2.1.143" evidence="2"/>
<comment type="catalytic activity">
    <reaction evidence="11">
        <text>alpha-NAD(+) + H2O = ADP-D-ribose + nicotinamide + H(+)</text>
        <dbReference type="Rhea" id="RHEA:68792"/>
        <dbReference type="ChEBI" id="CHEBI:15377"/>
        <dbReference type="ChEBI" id="CHEBI:15378"/>
        <dbReference type="ChEBI" id="CHEBI:17154"/>
        <dbReference type="ChEBI" id="CHEBI:57967"/>
        <dbReference type="ChEBI" id="CHEBI:77017"/>
    </reaction>
</comment>
<evidence type="ECO:0000256" key="6">
    <source>
        <dbReference type="ARBA" id="ARBA00042471"/>
    </source>
</evidence>
<dbReference type="SUPFAM" id="SSF101478">
    <property type="entry name" value="ADP-ribosylglycohydrolase"/>
    <property type="match status" value="1"/>
</dbReference>
<evidence type="ECO:0000256" key="10">
    <source>
        <dbReference type="ARBA" id="ARBA00043193"/>
    </source>
</evidence>
<dbReference type="Gene3D" id="1.10.4080.10">
    <property type="entry name" value="ADP-ribosylation/Crystallin J1"/>
    <property type="match status" value="1"/>
</dbReference>
<proteinExistence type="inferred from homology"/>
<evidence type="ECO:0000313" key="13">
    <source>
        <dbReference type="EMBL" id="CAF1184707.1"/>
    </source>
</evidence>
<dbReference type="PANTHER" id="PTHR16222:SF24">
    <property type="entry name" value="ADP-RIBOSYLHYDROLASE ARH3"/>
    <property type="match status" value="1"/>
</dbReference>
<comment type="caution">
    <text evidence="14">The sequence shown here is derived from an EMBL/GenBank/DDBJ whole genome shotgun (WGS) entry which is preliminary data.</text>
</comment>
<evidence type="ECO:0000256" key="4">
    <source>
        <dbReference type="ARBA" id="ARBA00041057"/>
    </source>
</evidence>
<dbReference type="InterPro" id="IPR036705">
    <property type="entry name" value="Ribosyl_crysJ1_sf"/>
</dbReference>
<dbReference type="AlphaFoldDB" id="A0A815PD50"/>
<evidence type="ECO:0000256" key="2">
    <source>
        <dbReference type="ARBA" id="ARBA00012255"/>
    </source>
</evidence>
<dbReference type="Pfam" id="PF03747">
    <property type="entry name" value="ADP_ribosyl_GH"/>
    <property type="match status" value="1"/>
</dbReference>
<dbReference type="Proteomes" id="UP000663870">
    <property type="component" value="Unassembled WGS sequence"/>
</dbReference>
<dbReference type="InterPro" id="IPR050792">
    <property type="entry name" value="ADP-ribosylglycohydrolase"/>
</dbReference>
<dbReference type="GO" id="GO:0004649">
    <property type="term" value="F:poly(ADP-ribose) glycohydrolase activity"/>
    <property type="evidence" value="ECO:0007669"/>
    <property type="project" value="UniProtKB-EC"/>
</dbReference>
<dbReference type="PANTHER" id="PTHR16222">
    <property type="entry name" value="ADP-RIBOSYLGLYCOHYDROLASE"/>
    <property type="match status" value="1"/>
</dbReference>
<feature type="binding site" evidence="12">
    <location>
        <position position="104"/>
    </location>
    <ligand>
        <name>Mg(2+)</name>
        <dbReference type="ChEBI" id="CHEBI:18420"/>
        <label>1</label>
    </ligand>
</feature>
<feature type="binding site" evidence="12">
    <location>
        <position position="343"/>
    </location>
    <ligand>
        <name>Mg(2+)</name>
        <dbReference type="ChEBI" id="CHEBI:18420"/>
        <label>1</label>
    </ligand>
</feature>
<organism evidence="14 15">
    <name type="scientific">Rotaria sordida</name>
    <dbReference type="NCBI Taxonomy" id="392033"/>
    <lineage>
        <taxon>Eukaryota</taxon>
        <taxon>Metazoa</taxon>
        <taxon>Spiralia</taxon>
        <taxon>Gnathifera</taxon>
        <taxon>Rotifera</taxon>
        <taxon>Eurotatoria</taxon>
        <taxon>Bdelloidea</taxon>
        <taxon>Philodinida</taxon>
        <taxon>Philodinidae</taxon>
        <taxon>Rotaria</taxon>
    </lineage>
</organism>
<evidence type="ECO:0000256" key="11">
    <source>
        <dbReference type="ARBA" id="ARBA00049015"/>
    </source>
</evidence>
<dbReference type="EMBL" id="CAJNOH010001169">
    <property type="protein sequence ID" value="CAF1184707.1"/>
    <property type="molecule type" value="Genomic_DNA"/>
</dbReference>
<dbReference type="InterPro" id="IPR005502">
    <property type="entry name" value="Ribosyl_crysJ1"/>
</dbReference>
<reference evidence="14" key="1">
    <citation type="submission" date="2021-02" db="EMBL/GenBank/DDBJ databases">
        <authorList>
            <person name="Nowell W R."/>
        </authorList>
    </citation>
    <scope>NUCLEOTIDE SEQUENCE</scope>
</reference>
<feature type="binding site" evidence="12">
    <location>
        <position position="106"/>
    </location>
    <ligand>
        <name>Mg(2+)</name>
        <dbReference type="ChEBI" id="CHEBI:18420"/>
        <label>1</label>
    </ligand>
</feature>
<keyword evidence="12" id="KW-0460">Magnesium</keyword>
<sequence>MLPITTSAQEHTKKKPWLNCLFHDTDKTAIKKPDEFGISEKDYAPLSNINSDIVDRIQGSMFGLAVGDALGAHVEFRPHSYLVVNPVKDLEEGGTWGLARGQFTDDTSMALCLALSLIACQDFVSYDQLVRYKWWYRYGYMSSTGHCFDIGAATKDSIQEFEKRQKQFAHDHSIHLDQIDFLSNRDLLQAFDVKCSKEGVAGNGALMRLVPVPIFFFRHPVAAVEYSGISNIITHGDEKAYDACRYYGALIVAVLHGANKNELTSNTFYDDHLIWFGHRALHPEVMTVARGSYKRPGGYQDGIRGKGYVINALEAALWAFWSDEDSFEKGALNAVNLGDDTDTTAAIYGQLAGAYYGYKKLPTKWLDCIYAKNFIHCVSTWIAYEGEHWFSNQTFSTIPSNTIVRKAVNSSGRIGHLYDGWQDHIIEFLATARWFDGHESKYEKSWLISKKQVELLLYWVRQADRPYLIHQWVQRAEYARLEVLQLIRPIMETMRNILRNHILHKDYSLFEKVFHGIHAFRDAHLKDEKTKATYYSYLTHRTASLDYTIILNVYTEDFVRTQGANIKEKK</sequence>
<evidence type="ECO:0000256" key="12">
    <source>
        <dbReference type="PIRSR" id="PIRSR605502-1"/>
    </source>
</evidence>
<feature type="binding site" evidence="12">
    <location>
        <position position="105"/>
    </location>
    <ligand>
        <name>Mg(2+)</name>
        <dbReference type="ChEBI" id="CHEBI:18420"/>
        <label>1</label>
    </ligand>
</feature>
<keyword evidence="15" id="KW-1185">Reference proteome</keyword>
<comment type="similarity">
    <text evidence="1">Belongs to the ADP-ribosylglycohydrolase family.</text>
</comment>
<keyword evidence="12" id="KW-0479">Metal-binding</keyword>
<accession>A0A815PD50</accession>
<feature type="binding site" evidence="12">
    <location>
        <position position="340"/>
    </location>
    <ligand>
        <name>Mg(2+)</name>
        <dbReference type="ChEBI" id="CHEBI:18420"/>
        <label>1</label>
    </ligand>
</feature>
<evidence type="ECO:0000256" key="5">
    <source>
        <dbReference type="ARBA" id="ARBA00042398"/>
    </source>
</evidence>
<comment type="cofactor">
    <cofactor evidence="12">
        <name>Mg(2+)</name>
        <dbReference type="ChEBI" id="CHEBI:18420"/>
    </cofactor>
    <text evidence="12">Binds 2 magnesium ions per subunit.</text>
</comment>
<protein>
    <recommendedName>
        <fullName evidence="4">ADP-ribosylhydrolase ARH3</fullName>
        <ecNumber evidence="2">3.2.1.143</ecNumber>
    </recommendedName>
    <alternativeName>
        <fullName evidence="5">ADP-ribose glycohydrolase ARH3</fullName>
    </alternativeName>
    <alternativeName>
        <fullName evidence="6">ADP-ribosylhydrolase 3</fullName>
    </alternativeName>
    <alternativeName>
        <fullName evidence="9">O-acetyl-ADP-ribose deacetylase ARH3</fullName>
    </alternativeName>
    <alternativeName>
        <fullName evidence="10">Poly(ADP-ribose) glycohydrolase ARH3</fullName>
    </alternativeName>
    <alternativeName>
        <fullName evidence="8">[Protein ADP-ribosylarginine] hydrolase-like protein 2</fullName>
    </alternativeName>
    <alternativeName>
        <fullName evidence="7">[Protein ADP-ribosylserine] hydrolase</fullName>
    </alternativeName>
</protein>
<evidence type="ECO:0000256" key="8">
    <source>
        <dbReference type="ARBA" id="ARBA00042850"/>
    </source>
</evidence>
<dbReference type="Proteomes" id="UP000663854">
    <property type="component" value="Unassembled WGS sequence"/>
</dbReference>
<evidence type="ECO:0000256" key="3">
    <source>
        <dbReference type="ARBA" id="ARBA00022801"/>
    </source>
</evidence>
<dbReference type="EMBL" id="CAJNOL010001994">
    <property type="protein sequence ID" value="CAF1447557.1"/>
    <property type="molecule type" value="Genomic_DNA"/>
</dbReference>
<name>A0A815PD50_9BILA</name>
<feature type="binding site" evidence="12">
    <location>
        <position position="342"/>
    </location>
    <ligand>
        <name>Mg(2+)</name>
        <dbReference type="ChEBI" id="CHEBI:18420"/>
        <label>1</label>
    </ligand>
</feature>